<keyword evidence="2" id="KW-1185">Reference proteome</keyword>
<protein>
    <submittedName>
        <fullName evidence="1">Kinesin light</fullName>
    </submittedName>
</protein>
<organism evidence="1 2">
    <name type="scientific">Colletotrichum kahawae</name>
    <name type="common">Coffee berry disease fungus</name>
    <dbReference type="NCBI Taxonomy" id="34407"/>
    <lineage>
        <taxon>Eukaryota</taxon>
        <taxon>Fungi</taxon>
        <taxon>Dikarya</taxon>
        <taxon>Ascomycota</taxon>
        <taxon>Pezizomycotina</taxon>
        <taxon>Sordariomycetes</taxon>
        <taxon>Hypocreomycetidae</taxon>
        <taxon>Glomerellales</taxon>
        <taxon>Glomerellaceae</taxon>
        <taxon>Colletotrichum</taxon>
        <taxon>Colletotrichum gloeosporioides species complex</taxon>
    </lineage>
</organism>
<name>A0AAD9YRT0_COLKA</name>
<evidence type="ECO:0000313" key="2">
    <source>
        <dbReference type="Proteomes" id="UP001281614"/>
    </source>
</evidence>
<reference evidence="1" key="1">
    <citation type="submission" date="2023-02" db="EMBL/GenBank/DDBJ databases">
        <title>Colletotrichum kahawae CIFC_Que2 genome sequencing and assembly.</title>
        <authorList>
            <person name="Baroncelli R."/>
        </authorList>
    </citation>
    <scope>NUCLEOTIDE SEQUENCE</scope>
    <source>
        <strain evidence="1">CIFC_Que2</strain>
    </source>
</reference>
<sequence>MSTINRAKDDDSKSRRCTFLWPMYSAAFTGNGLILVRHKEGNSFERVPVDNTTGVVALPEDSMDSLVVSGYHQANLYDLAPEEQTKPCRLDLPERYYRAFKAGETYSLVFPGTEVGMWAWGSIEDNKGLEMKAGKLLSSGYRSRPRAKKGQGQARLVVPGGVLLTFTAVDEQVTWPEREAREAEVGFSAANSEEQIWRMSMQQAESHRRNPEFTQLGSCDRVLGAPIFSTTLQCPATIQGRAYFDVEVIIKYEGTEGPSGQQTSNAQPVTFHWLSLISGQGPDKGFELYRRRGEVEAGGRSNVANDWDLCHIEETSAGFMVVDDPDITVCVGKHKHFTALQPGETWTTIQTLSGNDAELPRDMVVGDIFRYTFKGAEVDWWDWGTMEDHTETEVKLPCYEAGNVTNPSDNGGRPKLVVPGATPVKFTVVQ</sequence>
<comment type="caution">
    <text evidence="1">The sequence shown here is derived from an EMBL/GenBank/DDBJ whole genome shotgun (WGS) entry which is preliminary data.</text>
</comment>
<accession>A0AAD9YRT0</accession>
<dbReference type="Proteomes" id="UP001281614">
    <property type="component" value="Unassembled WGS sequence"/>
</dbReference>
<dbReference type="AlphaFoldDB" id="A0AAD9YRT0"/>
<proteinExistence type="predicted"/>
<dbReference type="EMBL" id="VYYT01000044">
    <property type="protein sequence ID" value="KAK2774667.1"/>
    <property type="molecule type" value="Genomic_DNA"/>
</dbReference>
<gene>
    <name evidence="1" type="ORF">CKAH01_13113</name>
</gene>
<evidence type="ECO:0000313" key="1">
    <source>
        <dbReference type="EMBL" id="KAK2774667.1"/>
    </source>
</evidence>